<evidence type="ECO:0000256" key="5">
    <source>
        <dbReference type="ARBA" id="ARBA00022968"/>
    </source>
</evidence>
<evidence type="ECO:0000256" key="6">
    <source>
        <dbReference type="ARBA" id="ARBA00022989"/>
    </source>
</evidence>
<organism evidence="11">
    <name type="scientific">Timema genevievae</name>
    <name type="common">Walking stick</name>
    <dbReference type="NCBI Taxonomy" id="629358"/>
    <lineage>
        <taxon>Eukaryota</taxon>
        <taxon>Metazoa</taxon>
        <taxon>Ecdysozoa</taxon>
        <taxon>Arthropoda</taxon>
        <taxon>Hexapoda</taxon>
        <taxon>Insecta</taxon>
        <taxon>Pterygota</taxon>
        <taxon>Neoptera</taxon>
        <taxon>Polyneoptera</taxon>
        <taxon>Phasmatodea</taxon>
        <taxon>Timematodea</taxon>
        <taxon>Timematoidea</taxon>
        <taxon>Timematidae</taxon>
        <taxon>Timema</taxon>
    </lineage>
</organism>
<keyword evidence="3" id="KW-0808">Transferase</keyword>
<dbReference type="PANTHER" id="PTHR14647">
    <property type="entry name" value="GALACTOSE-3-O-SULFOTRANSFERASE"/>
    <property type="match status" value="1"/>
</dbReference>
<evidence type="ECO:0000256" key="4">
    <source>
        <dbReference type="ARBA" id="ARBA00022692"/>
    </source>
</evidence>
<keyword evidence="5" id="KW-0735">Signal-anchor</keyword>
<dbReference type="GO" id="GO:0000139">
    <property type="term" value="C:Golgi membrane"/>
    <property type="evidence" value="ECO:0007669"/>
    <property type="project" value="UniProtKB-SubCell"/>
</dbReference>
<name>A0A7R9PRG6_TIMGE</name>
<sequence>MKVLKTFRRSSVIRSNAPVVLSQTTEYGEIEMKLDHPKRYSSSECVDKGEWCMEREMAWEEWYVDWYECMGYEISGRRRLFVTSVFMARGVSVLALALVAVTCIFIVSFTYPGYRGTLGTFSKSLTADDGQIRTRRTNIFFLKTHKCASSTVQNILMRMGSKHGLTFVLPPTGNYLGNPQPFIPAFIGPTLVTPDRKYNIFTHHTRYNVTAMREVMYEDAPFVTIMREPVSLFESLYSYYGMSGFYNMNLTQFLRKPLVEIETLPRNARKIGVNQMSWDLGLDQDLFRSEAAVEHLIHKVEAEFQLVMVAEFMEVSLVLLKDLMGWDLEDITFLTLNARVQGSKVNLTLWERHRLAEVRSLDSSPQLFHEQKSNTGTRKVVLEEYGERRVNSADVLLYEHFNVKFRAKVKDFGDDRMRREVSTLLDKNSELYERCIKSVTLPVDPGKAYNNFKCVYVLNDNLGELDHVCNHITLAELVFTEQLRTRQAEKMRVLSKLEGFLAWDPPGVILS</sequence>
<dbReference type="InterPro" id="IPR009729">
    <property type="entry name" value="Gal-3-0_sulfotransfrase"/>
</dbReference>
<protein>
    <recommendedName>
        <fullName evidence="12">Galactose-3-O-sulfotransferase</fullName>
    </recommendedName>
</protein>
<evidence type="ECO:0000256" key="3">
    <source>
        <dbReference type="ARBA" id="ARBA00022679"/>
    </source>
</evidence>
<evidence type="ECO:0000256" key="9">
    <source>
        <dbReference type="ARBA" id="ARBA00023180"/>
    </source>
</evidence>
<evidence type="ECO:0000256" key="7">
    <source>
        <dbReference type="ARBA" id="ARBA00023034"/>
    </source>
</evidence>
<dbReference type="SUPFAM" id="SSF52540">
    <property type="entry name" value="P-loop containing nucleoside triphosphate hydrolases"/>
    <property type="match status" value="1"/>
</dbReference>
<dbReference type="PANTHER" id="PTHR14647:SF87">
    <property type="entry name" value="PUTATIVE-RELATED"/>
    <property type="match status" value="1"/>
</dbReference>
<dbReference type="Pfam" id="PF06990">
    <property type="entry name" value="Gal-3-0_sulfotr"/>
    <property type="match status" value="1"/>
</dbReference>
<comment type="subcellular location">
    <subcellularLocation>
        <location evidence="1">Golgi apparatus membrane</location>
        <topology evidence="1">Single-pass type II membrane protein</topology>
    </subcellularLocation>
</comment>
<evidence type="ECO:0000313" key="11">
    <source>
        <dbReference type="EMBL" id="CAD7609559.1"/>
    </source>
</evidence>
<evidence type="ECO:0008006" key="12">
    <source>
        <dbReference type="Google" id="ProtNLM"/>
    </source>
</evidence>
<dbReference type="GO" id="GO:0001733">
    <property type="term" value="F:galactosylceramide sulfotransferase activity"/>
    <property type="evidence" value="ECO:0007669"/>
    <property type="project" value="InterPro"/>
</dbReference>
<accession>A0A7R9PRG6</accession>
<feature type="transmembrane region" description="Helical" evidence="10">
    <location>
        <begin position="86"/>
        <end position="111"/>
    </location>
</feature>
<keyword evidence="9" id="KW-0325">Glycoprotein</keyword>
<dbReference type="EMBL" id="OE846344">
    <property type="protein sequence ID" value="CAD7609559.1"/>
    <property type="molecule type" value="Genomic_DNA"/>
</dbReference>
<keyword evidence="4 10" id="KW-0812">Transmembrane</keyword>
<reference evidence="11" key="1">
    <citation type="submission" date="2020-11" db="EMBL/GenBank/DDBJ databases">
        <authorList>
            <person name="Tran Van P."/>
        </authorList>
    </citation>
    <scope>NUCLEOTIDE SEQUENCE</scope>
</reference>
<keyword evidence="8 10" id="KW-0472">Membrane</keyword>
<dbReference type="GO" id="GO:0009247">
    <property type="term" value="P:glycolipid biosynthetic process"/>
    <property type="evidence" value="ECO:0007669"/>
    <property type="project" value="InterPro"/>
</dbReference>
<evidence type="ECO:0000256" key="8">
    <source>
        <dbReference type="ARBA" id="ARBA00023136"/>
    </source>
</evidence>
<evidence type="ECO:0000256" key="2">
    <source>
        <dbReference type="ARBA" id="ARBA00008124"/>
    </source>
</evidence>
<proteinExistence type="inferred from homology"/>
<dbReference type="InterPro" id="IPR027417">
    <property type="entry name" value="P-loop_NTPase"/>
</dbReference>
<comment type="similarity">
    <text evidence="2">Belongs to the galactose-3-O-sulfotransferase family.</text>
</comment>
<evidence type="ECO:0000256" key="1">
    <source>
        <dbReference type="ARBA" id="ARBA00004323"/>
    </source>
</evidence>
<gene>
    <name evidence="11" type="ORF">TGEB3V08_LOCUS10563</name>
</gene>
<dbReference type="Gene3D" id="3.40.50.300">
    <property type="entry name" value="P-loop containing nucleotide triphosphate hydrolases"/>
    <property type="match status" value="1"/>
</dbReference>
<evidence type="ECO:0000256" key="10">
    <source>
        <dbReference type="SAM" id="Phobius"/>
    </source>
</evidence>
<dbReference type="AlphaFoldDB" id="A0A7R9PRG6"/>
<keyword evidence="6 10" id="KW-1133">Transmembrane helix</keyword>
<keyword evidence="7" id="KW-0333">Golgi apparatus</keyword>